<evidence type="ECO:0000256" key="21">
    <source>
        <dbReference type="ARBA" id="ARBA00023411"/>
    </source>
</evidence>
<evidence type="ECO:0000256" key="5">
    <source>
        <dbReference type="ARBA" id="ARBA00005175"/>
    </source>
</evidence>
<keyword evidence="27" id="KW-1185">Reference proteome</keyword>
<reference evidence="26 27" key="1">
    <citation type="submission" date="2024-04" db="EMBL/GenBank/DDBJ databases">
        <authorList>
            <consortium name="Genoscope - CEA"/>
            <person name="William W."/>
        </authorList>
    </citation>
    <scope>NUCLEOTIDE SEQUENCE [LARGE SCALE GENOMIC DNA]</scope>
</reference>
<dbReference type="FunFam" id="3.40.50.10330:FF:000002">
    <property type="entry name" value="Diacylglycerol kinase"/>
    <property type="match status" value="1"/>
</dbReference>
<evidence type="ECO:0000256" key="1">
    <source>
        <dbReference type="ARBA" id="ARBA00004123"/>
    </source>
</evidence>
<keyword evidence="14" id="KW-0040">ANK repeat</keyword>
<keyword evidence="16" id="KW-0472">Membrane</keyword>
<evidence type="ECO:0000256" key="18">
    <source>
        <dbReference type="ARBA" id="ARBA00023273"/>
    </source>
</evidence>
<evidence type="ECO:0000256" key="8">
    <source>
        <dbReference type="ARBA" id="ARBA00022490"/>
    </source>
</evidence>
<dbReference type="Pfam" id="PF00781">
    <property type="entry name" value="DAGK_cat"/>
    <property type="match status" value="1"/>
</dbReference>
<keyword evidence="15" id="KW-0443">Lipid metabolism</keyword>
<dbReference type="InterPro" id="IPR037607">
    <property type="entry name" value="DGK"/>
</dbReference>
<evidence type="ECO:0000313" key="26">
    <source>
        <dbReference type="EMBL" id="CAL1531896.1"/>
    </source>
</evidence>
<evidence type="ECO:0000256" key="23">
    <source>
        <dbReference type="RuleBase" id="RU361128"/>
    </source>
</evidence>
<dbReference type="SMART" id="SM00046">
    <property type="entry name" value="DAGKc"/>
    <property type="match status" value="1"/>
</dbReference>
<evidence type="ECO:0000256" key="4">
    <source>
        <dbReference type="ARBA" id="ARBA00004514"/>
    </source>
</evidence>
<feature type="non-terminal residue" evidence="26">
    <location>
        <position position="1"/>
    </location>
</feature>
<accession>A0AAV2HHE0</accession>
<dbReference type="SMART" id="SM00109">
    <property type="entry name" value="C1"/>
    <property type="match status" value="2"/>
</dbReference>
<feature type="compositionally biased region" description="Basic residues" evidence="24">
    <location>
        <begin position="508"/>
        <end position="520"/>
    </location>
</feature>
<evidence type="ECO:0000256" key="20">
    <source>
        <dbReference type="ARBA" id="ARBA00023400"/>
    </source>
</evidence>
<dbReference type="SUPFAM" id="SSF111331">
    <property type="entry name" value="NAD kinase/diacylglycerol kinase-like"/>
    <property type="match status" value="1"/>
</dbReference>
<keyword evidence="10" id="KW-0677">Repeat</keyword>
<evidence type="ECO:0000256" key="13">
    <source>
        <dbReference type="ARBA" id="ARBA00022840"/>
    </source>
</evidence>
<dbReference type="InterPro" id="IPR000756">
    <property type="entry name" value="Diacylglycerol_kin_accessory"/>
</dbReference>
<sequence>RNRSRSPSSFEIPKLCLTRQKRSTSIDSADAKLETLEIPVSDSRIRSSSFDSSTLHPHGVESSPDLLQVPDCAIKNSVIADSSGAVSLHGARRSNSFDNATQWYAANSSDDNLSDKEGGAALNLRVPKGQMRRASWEIPKICLHCLHIETLAKDKLESEDGARFYLGDGSPSELLSPTSQSTCSSNSSPFDSEDDDDDMYLSDSESSDVANCGVRFTSVIDDPNSPEGDQVSYTDVVTLEVPVMKQRSTSLDASCMMGSPKKSGLEEALKDSPGKKQARSKSMDSNMPRKGSATAALMALVQQSFKRAIAKSNFSHTNYLHPCHAETGGYKKRELRSAVDWTEQAQNSEHLWVETNASGDYCYAMDPDCLKMGPRKKCIACKIVAHAACIGILEQKNLKCKPTFREAGVRNYREQTFMRHHWVHRRRQEGKCKQCGKSFQQRFSFQNKDIIAISCSWCKAAYHNKTTCFMMQQIEEQCTLGIHASIIVPPSWIIKLPKRGSFKSSLRASKKRKASVKKRRSKEDSKPFILKPIPSPLIKPLVVFINPKSGGNQGSKLFHKFCWLLNPRQVFDLSQGGPRSGLELYKKVPNLRILAAGGDGTVGWILSTIDSLGLSPPPPVGILPIGTGNDLARTLNWGGGYTDEPISKILCNIEDGQVVQLDRWNIEVTTNESSEGDVTEDLTADTLPLEVFNNYFSLGADAHVALEFHESREANPEKFNSRFRNKMFYAGAGGRDLLKRSWKGFAEHIKLECDGTDLTQKIQDMKLHCLLILNIPRYASGTLPWGNPNAVGFEPQTHDDGYLEVIGFTYSSLATLYVGGHGERLMQCREVRLTTFKSMPMQVDGEPCRLRPSHVNITFRNQANMVTKPKRRGSVPIANDPPSSVPERLRLQVSRIGMADYELLHFDKDKLRQASVPLGIIVVDNNADLEQVREEINKMLSVLMSISHFLSSWHIAFKYIFIIVIPATTAERFFRIDKAQEALHYITDISSEDLYVLDPEMPPASPYLRPDFQIGIPGTNGHKEVTLHGNDKKNFFNDSEEGKKQLFKLIDASKRGDIQKIAELNHKGANLLATDQYGMTSLHHA</sequence>
<dbReference type="GO" id="GO:0005634">
    <property type="term" value="C:nucleus"/>
    <property type="evidence" value="ECO:0007669"/>
    <property type="project" value="UniProtKB-SubCell"/>
</dbReference>
<evidence type="ECO:0000256" key="24">
    <source>
        <dbReference type="SAM" id="MobiDB-lite"/>
    </source>
</evidence>
<dbReference type="Pfam" id="PF00130">
    <property type="entry name" value="C1_1"/>
    <property type="match status" value="1"/>
</dbReference>
<comment type="pathway">
    <text evidence="5">Lipid metabolism; glycerolipid metabolism.</text>
</comment>
<evidence type="ECO:0000256" key="9">
    <source>
        <dbReference type="ARBA" id="ARBA00022679"/>
    </source>
</evidence>
<feature type="non-terminal residue" evidence="26">
    <location>
        <position position="1085"/>
    </location>
</feature>
<dbReference type="GO" id="GO:0007200">
    <property type="term" value="P:phospholipase C-activating G protein-coupled receptor signaling pathway"/>
    <property type="evidence" value="ECO:0007669"/>
    <property type="project" value="InterPro"/>
</dbReference>
<evidence type="ECO:0000313" key="27">
    <source>
        <dbReference type="Proteomes" id="UP001497497"/>
    </source>
</evidence>
<comment type="catalytic activity">
    <reaction evidence="21">
        <text>a 1,2-diacyl-sn-glycerol + ATP = a 1,2-diacyl-sn-glycero-3-phosphate + ADP + H(+)</text>
        <dbReference type="Rhea" id="RHEA:10272"/>
        <dbReference type="ChEBI" id="CHEBI:15378"/>
        <dbReference type="ChEBI" id="CHEBI:17815"/>
        <dbReference type="ChEBI" id="CHEBI:30616"/>
        <dbReference type="ChEBI" id="CHEBI:58608"/>
        <dbReference type="ChEBI" id="CHEBI:456216"/>
        <dbReference type="EC" id="2.7.1.107"/>
    </reaction>
    <physiologicalReaction direction="left-to-right" evidence="21">
        <dbReference type="Rhea" id="RHEA:10273"/>
    </physiologicalReaction>
</comment>
<keyword evidence="8" id="KW-0963">Cytoplasm</keyword>
<dbReference type="PROSITE" id="PS50146">
    <property type="entry name" value="DAGK"/>
    <property type="match status" value="1"/>
</dbReference>
<evidence type="ECO:0000256" key="14">
    <source>
        <dbReference type="ARBA" id="ARBA00023043"/>
    </source>
</evidence>
<feature type="compositionally biased region" description="Low complexity" evidence="24">
    <location>
        <begin position="176"/>
        <end position="190"/>
    </location>
</feature>
<dbReference type="Gene3D" id="3.40.50.10330">
    <property type="entry name" value="Probable inorganic polyphosphate/atp-NAD kinase, domain 1"/>
    <property type="match status" value="1"/>
</dbReference>
<keyword evidence="17" id="KW-0539">Nucleus</keyword>
<dbReference type="PANTHER" id="PTHR11255">
    <property type="entry name" value="DIACYLGLYCEROL KINASE"/>
    <property type="match status" value="1"/>
</dbReference>
<comment type="caution">
    <text evidence="26">The sequence shown here is derived from an EMBL/GenBank/DDBJ whole genome shotgun (WGS) entry which is preliminary data.</text>
</comment>
<dbReference type="GO" id="GO:0005829">
    <property type="term" value="C:cytosol"/>
    <property type="evidence" value="ECO:0007669"/>
    <property type="project" value="UniProtKB-SubCell"/>
</dbReference>
<dbReference type="Pfam" id="PF00609">
    <property type="entry name" value="DAGK_acc"/>
    <property type="match status" value="1"/>
</dbReference>
<name>A0AAV2HHE0_LYMST</name>
<dbReference type="GO" id="GO:0042995">
    <property type="term" value="C:cell projection"/>
    <property type="evidence" value="ECO:0007669"/>
    <property type="project" value="UniProtKB-SubCell"/>
</dbReference>
<keyword evidence="7" id="KW-1003">Cell membrane</keyword>
<dbReference type="AlphaFoldDB" id="A0AAV2HHE0"/>
<proteinExistence type="inferred from homology"/>
<evidence type="ECO:0000256" key="10">
    <source>
        <dbReference type="ARBA" id="ARBA00022737"/>
    </source>
</evidence>
<feature type="domain" description="DAGKc" evidence="25">
    <location>
        <begin position="536"/>
        <end position="670"/>
    </location>
</feature>
<feature type="compositionally biased region" description="Basic and acidic residues" evidence="24">
    <location>
        <begin position="263"/>
        <end position="274"/>
    </location>
</feature>
<dbReference type="GO" id="GO:0006629">
    <property type="term" value="P:lipid metabolic process"/>
    <property type="evidence" value="ECO:0007669"/>
    <property type="project" value="UniProtKB-KW"/>
</dbReference>
<feature type="region of interest" description="Disordered" evidence="24">
    <location>
        <begin position="253"/>
        <end position="289"/>
    </location>
</feature>
<keyword evidence="13 23" id="KW-0067">ATP-binding</keyword>
<dbReference type="GO" id="GO:0004143">
    <property type="term" value="F:ATP-dependent diacylglycerol kinase activity"/>
    <property type="evidence" value="ECO:0007669"/>
    <property type="project" value="UniProtKB-EC"/>
</dbReference>
<comment type="similarity">
    <text evidence="6 23">Belongs to the eukaryotic diacylglycerol kinase family.</text>
</comment>
<evidence type="ECO:0000256" key="22">
    <source>
        <dbReference type="ARBA" id="ARBA00060536"/>
    </source>
</evidence>
<evidence type="ECO:0000256" key="6">
    <source>
        <dbReference type="ARBA" id="ARBA00009280"/>
    </source>
</evidence>
<evidence type="ECO:0000256" key="11">
    <source>
        <dbReference type="ARBA" id="ARBA00022741"/>
    </source>
</evidence>
<comment type="pathway">
    <text evidence="22">Glycerolipid metabolism.</text>
</comment>
<dbReference type="InterPro" id="IPR056383">
    <property type="entry name" value="DGKI-like_dom"/>
</dbReference>
<dbReference type="EC" id="2.7.1.107" evidence="23"/>
<keyword evidence="9 23" id="KW-0808">Transferase</keyword>
<dbReference type="InterPro" id="IPR002219">
    <property type="entry name" value="PKC_DAG/PE"/>
</dbReference>
<evidence type="ECO:0000256" key="19">
    <source>
        <dbReference type="ARBA" id="ARBA00023371"/>
    </source>
</evidence>
<evidence type="ECO:0000256" key="3">
    <source>
        <dbReference type="ARBA" id="ARBA00004316"/>
    </source>
</evidence>
<dbReference type="Proteomes" id="UP001497497">
    <property type="component" value="Unassembled WGS sequence"/>
</dbReference>
<keyword evidence="12 23" id="KW-0418">Kinase</keyword>
<keyword evidence="18" id="KW-0966">Cell projection</keyword>
<dbReference type="SMART" id="SM00045">
    <property type="entry name" value="DAGKa"/>
    <property type="match status" value="1"/>
</dbReference>
<dbReference type="CDD" id="cd20802">
    <property type="entry name" value="C1_DGK_typeIV_rpt1"/>
    <property type="match status" value="1"/>
</dbReference>
<evidence type="ECO:0000256" key="7">
    <source>
        <dbReference type="ARBA" id="ARBA00022475"/>
    </source>
</evidence>
<gene>
    <name evidence="26" type="ORF">GSLYS_00005989001</name>
</gene>
<evidence type="ECO:0000256" key="15">
    <source>
        <dbReference type="ARBA" id="ARBA00023098"/>
    </source>
</evidence>
<evidence type="ECO:0000256" key="2">
    <source>
        <dbReference type="ARBA" id="ARBA00004236"/>
    </source>
</evidence>
<dbReference type="GO" id="GO:0005524">
    <property type="term" value="F:ATP binding"/>
    <property type="evidence" value="ECO:0007669"/>
    <property type="project" value="UniProtKB-KW"/>
</dbReference>
<feature type="region of interest" description="Disordered" evidence="24">
    <location>
        <begin position="504"/>
        <end position="525"/>
    </location>
</feature>
<dbReference type="InterPro" id="IPR016064">
    <property type="entry name" value="NAD/diacylglycerol_kinase_sf"/>
</dbReference>
<dbReference type="GO" id="GO:0005886">
    <property type="term" value="C:plasma membrane"/>
    <property type="evidence" value="ECO:0007669"/>
    <property type="project" value="UniProtKB-SubCell"/>
</dbReference>
<feature type="compositionally biased region" description="Acidic residues" evidence="24">
    <location>
        <begin position="191"/>
        <end position="200"/>
    </location>
</feature>
<keyword evidence="11 23" id="KW-0547">Nucleotide-binding</keyword>
<dbReference type="Pfam" id="PF23578">
    <property type="entry name" value="DGKI"/>
    <property type="match status" value="1"/>
</dbReference>
<comment type="subcellular location">
    <subcellularLocation>
        <location evidence="2">Cell membrane</location>
    </subcellularLocation>
    <subcellularLocation>
        <location evidence="3">Cell projection</location>
    </subcellularLocation>
    <subcellularLocation>
        <location evidence="4">Cytoplasm</location>
        <location evidence="4">Cytosol</location>
    </subcellularLocation>
    <subcellularLocation>
        <location evidence="1">Nucleus</location>
    </subcellularLocation>
</comment>
<protein>
    <recommendedName>
        <fullName evidence="23">Diacylglycerol kinase</fullName>
        <shortName evidence="23">DAG kinase</shortName>
        <ecNumber evidence="23">2.7.1.107</ecNumber>
    </recommendedName>
</protein>
<comment type="catalytic activity">
    <reaction evidence="19">
        <text>1,2-di-(9Z-octadecenoyl)-sn-glycerol + ATP = 1,2-di-(9Z-octadecenoyl)-sn-glycero-3-phosphate + ADP + H(+)</text>
        <dbReference type="Rhea" id="RHEA:40327"/>
        <dbReference type="ChEBI" id="CHEBI:15378"/>
        <dbReference type="ChEBI" id="CHEBI:30616"/>
        <dbReference type="ChEBI" id="CHEBI:52333"/>
        <dbReference type="ChEBI" id="CHEBI:74546"/>
        <dbReference type="ChEBI" id="CHEBI:456216"/>
    </reaction>
    <physiologicalReaction direction="left-to-right" evidence="19">
        <dbReference type="Rhea" id="RHEA:40328"/>
    </physiologicalReaction>
</comment>
<dbReference type="EMBL" id="CAXITT010000100">
    <property type="protein sequence ID" value="CAL1531896.1"/>
    <property type="molecule type" value="Genomic_DNA"/>
</dbReference>
<dbReference type="InterPro" id="IPR017438">
    <property type="entry name" value="ATP-NAD_kinase_N"/>
</dbReference>
<evidence type="ECO:0000256" key="17">
    <source>
        <dbReference type="ARBA" id="ARBA00023242"/>
    </source>
</evidence>
<comment type="catalytic activity">
    <reaction evidence="20">
        <text>1-octadecanoyl-2-(5Z,8Z,11Z,14Z-eicosatetraenoyl)-sn-glycerol + ATP = 1-octadecanoyl-2-(5Z,8Z,11Z,14Z-eicosatetraenoyl)-sn-glycero-3-phosphate + ADP + H(+)</text>
        <dbReference type="Rhea" id="RHEA:40323"/>
        <dbReference type="ChEBI" id="CHEBI:15378"/>
        <dbReference type="ChEBI" id="CHEBI:30616"/>
        <dbReference type="ChEBI" id="CHEBI:75728"/>
        <dbReference type="ChEBI" id="CHEBI:77091"/>
        <dbReference type="ChEBI" id="CHEBI:456216"/>
    </reaction>
    <physiologicalReaction direction="left-to-right" evidence="20">
        <dbReference type="Rhea" id="RHEA:40324"/>
    </physiologicalReaction>
</comment>
<organism evidence="26 27">
    <name type="scientific">Lymnaea stagnalis</name>
    <name type="common">Great pond snail</name>
    <name type="synonym">Helix stagnalis</name>
    <dbReference type="NCBI Taxonomy" id="6523"/>
    <lineage>
        <taxon>Eukaryota</taxon>
        <taxon>Metazoa</taxon>
        <taxon>Spiralia</taxon>
        <taxon>Lophotrochozoa</taxon>
        <taxon>Mollusca</taxon>
        <taxon>Gastropoda</taxon>
        <taxon>Heterobranchia</taxon>
        <taxon>Euthyneura</taxon>
        <taxon>Panpulmonata</taxon>
        <taxon>Hygrophila</taxon>
        <taxon>Lymnaeoidea</taxon>
        <taxon>Lymnaeidae</taxon>
        <taxon>Lymnaea</taxon>
    </lineage>
</organism>
<feature type="region of interest" description="Disordered" evidence="24">
    <location>
        <begin position="167"/>
        <end position="206"/>
    </location>
</feature>
<dbReference type="Gene3D" id="2.60.200.40">
    <property type="match status" value="1"/>
</dbReference>
<dbReference type="PANTHER" id="PTHR11255:SF80">
    <property type="entry name" value="EYE-SPECIFIC DIACYLGLYCEROL KINASE"/>
    <property type="match status" value="1"/>
</dbReference>
<dbReference type="InterPro" id="IPR001206">
    <property type="entry name" value="Diacylglycerol_kinase_cat_dom"/>
</dbReference>
<evidence type="ECO:0000256" key="12">
    <source>
        <dbReference type="ARBA" id="ARBA00022777"/>
    </source>
</evidence>
<dbReference type="FunFam" id="2.60.200.40:FF:000002">
    <property type="entry name" value="Diacylglycerol kinase"/>
    <property type="match status" value="1"/>
</dbReference>
<evidence type="ECO:0000259" key="25">
    <source>
        <dbReference type="PROSITE" id="PS50146"/>
    </source>
</evidence>
<evidence type="ECO:0000256" key="16">
    <source>
        <dbReference type="ARBA" id="ARBA00023136"/>
    </source>
</evidence>